<evidence type="ECO:0000313" key="3">
    <source>
        <dbReference type="Proteomes" id="UP000030645"/>
    </source>
</evidence>
<name>W9RCA1_9ROSA</name>
<dbReference type="Proteomes" id="UP000030645">
    <property type="component" value="Unassembled WGS sequence"/>
</dbReference>
<evidence type="ECO:0000313" key="2">
    <source>
        <dbReference type="EMBL" id="EXB82432.1"/>
    </source>
</evidence>
<accession>W9RCA1</accession>
<reference evidence="3" key="1">
    <citation type="submission" date="2013-01" db="EMBL/GenBank/DDBJ databases">
        <title>Draft Genome Sequence of a Mulberry Tree, Morus notabilis C.K. Schneid.</title>
        <authorList>
            <person name="He N."/>
            <person name="Zhao S."/>
        </authorList>
    </citation>
    <scope>NUCLEOTIDE SEQUENCE</scope>
</reference>
<gene>
    <name evidence="2" type="ORF">L484_027606</name>
</gene>
<organism evidence="2 3">
    <name type="scientific">Morus notabilis</name>
    <dbReference type="NCBI Taxonomy" id="981085"/>
    <lineage>
        <taxon>Eukaryota</taxon>
        <taxon>Viridiplantae</taxon>
        <taxon>Streptophyta</taxon>
        <taxon>Embryophyta</taxon>
        <taxon>Tracheophyta</taxon>
        <taxon>Spermatophyta</taxon>
        <taxon>Magnoliopsida</taxon>
        <taxon>eudicotyledons</taxon>
        <taxon>Gunneridae</taxon>
        <taxon>Pentapetalae</taxon>
        <taxon>rosids</taxon>
        <taxon>fabids</taxon>
        <taxon>Rosales</taxon>
        <taxon>Moraceae</taxon>
        <taxon>Moreae</taxon>
        <taxon>Morus</taxon>
    </lineage>
</organism>
<dbReference type="AlphaFoldDB" id="W9RCA1"/>
<protein>
    <submittedName>
        <fullName evidence="2">Uncharacterized protein</fullName>
    </submittedName>
</protein>
<sequence length="131" mass="13739">MAQSLSTTGGGGVAVLLCGVATGLVARQRTQCFAAARGVARARASSGAPAQDTVWFPTMQVCGLLISSGDKKRQRDLPSRQQEKSCRRNLLASLPQDCDLRQGIYSNGQCKAQERSSADGGGTHDAISTNQ</sequence>
<proteinExistence type="predicted"/>
<keyword evidence="3" id="KW-1185">Reference proteome</keyword>
<evidence type="ECO:0000256" key="1">
    <source>
        <dbReference type="SAM" id="MobiDB-lite"/>
    </source>
</evidence>
<feature type="region of interest" description="Disordered" evidence="1">
    <location>
        <begin position="111"/>
        <end position="131"/>
    </location>
</feature>
<dbReference type="EMBL" id="KE344869">
    <property type="protein sequence ID" value="EXB82432.1"/>
    <property type="molecule type" value="Genomic_DNA"/>
</dbReference>